<evidence type="ECO:0000259" key="3">
    <source>
        <dbReference type="Pfam" id="PF24883"/>
    </source>
</evidence>
<name>A0AAD5VP35_9AGAR</name>
<keyword evidence="5" id="KW-1185">Reference proteome</keyword>
<proteinExistence type="predicted"/>
<dbReference type="AlphaFoldDB" id="A0AAD5VP35"/>
<feature type="compositionally biased region" description="Basic and acidic residues" evidence="2">
    <location>
        <begin position="1"/>
        <end position="22"/>
    </location>
</feature>
<organism evidence="4 5">
    <name type="scientific">Leucocoprinus birnbaumii</name>
    <dbReference type="NCBI Taxonomy" id="56174"/>
    <lineage>
        <taxon>Eukaryota</taxon>
        <taxon>Fungi</taxon>
        <taxon>Dikarya</taxon>
        <taxon>Basidiomycota</taxon>
        <taxon>Agaricomycotina</taxon>
        <taxon>Agaricomycetes</taxon>
        <taxon>Agaricomycetidae</taxon>
        <taxon>Agaricales</taxon>
        <taxon>Agaricineae</taxon>
        <taxon>Agaricaceae</taxon>
        <taxon>Leucocoprinus</taxon>
    </lineage>
</organism>
<evidence type="ECO:0000256" key="2">
    <source>
        <dbReference type="SAM" id="MobiDB-lite"/>
    </source>
</evidence>
<protein>
    <recommendedName>
        <fullName evidence="3">Nephrocystin 3-like N-terminal domain-containing protein</fullName>
    </recommendedName>
</protein>
<feature type="domain" description="Nephrocystin 3-like N-terminal" evidence="3">
    <location>
        <begin position="184"/>
        <end position="344"/>
    </location>
</feature>
<feature type="compositionally biased region" description="Low complexity" evidence="2">
    <location>
        <begin position="785"/>
        <end position="794"/>
    </location>
</feature>
<evidence type="ECO:0000256" key="1">
    <source>
        <dbReference type="ARBA" id="ARBA00022737"/>
    </source>
</evidence>
<gene>
    <name evidence="4" type="ORF">NP233_g7551</name>
</gene>
<feature type="region of interest" description="Disordered" evidence="2">
    <location>
        <begin position="757"/>
        <end position="826"/>
    </location>
</feature>
<evidence type="ECO:0000313" key="5">
    <source>
        <dbReference type="Proteomes" id="UP001213000"/>
    </source>
</evidence>
<dbReference type="InterPro" id="IPR056884">
    <property type="entry name" value="NPHP3-like_N"/>
</dbReference>
<accession>A0AAD5VP35</accession>
<dbReference type="PANTHER" id="PTHR10039">
    <property type="entry name" value="AMELOGENIN"/>
    <property type="match status" value="1"/>
</dbReference>
<keyword evidence="1" id="KW-0677">Repeat</keyword>
<dbReference type="Proteomes" id="UP001213000">
    <property type="component" value="Unassembled WGS sequence"/>
</dbReference>
<reference evidence="4" key="1">
    <citation type="submission" date="2022-07" db="EMBL/GenBank/DDBJ databases">
        <title>Genome Sequence of Leucocoprinus birnbaumii.</title>
        <authorList>
            <person name="Buettner E."/>
        </authorList>
    </citation>
    <scope>NUCLEOTIDE SEQUENCE</scope>
    <source>
        <strain evidence="4">VT141</strain>
    </source>
</reference>
<evidence type="ECO:0000313" key="4">
    <source>
        <dbReference type="EMBL" id="KAJ3565574.1"/>
    </source>
</evidence>
<dbReference type="InterPro" id="IPR027417">
    <property type="entry name" value="P-loop_NTPase"/>
</dbReference>
<feature type="compositionally biased region" description="Basic and acidic residues" evidence="2">
    <location>
        <begin position="773"/>
        <end position="783"/>
    </location>
</feature>
<dbReference type="Pfam" id="PF24883">
    <property type="entry name" value="NPHP3_N"/>
    <property type="match status" value="1"/>
</dbReference>
<comment type="caution">
    <text evidence="4">The sequence shown here is derived from an EMBL/GenBank/DDBJ whole genome shotgun (WGS) entry which is preliminary data.</text>
</comment>
<dbReference type="Gene3D" id="3.40.50.300">
    <property type="entry name" value="P-loop containing nucleotide triphosphate hydrolases"/>
    <property type="match status" value="1"/>
</dbReference>
<dbReference type="SUPFAM" id="SSF52540">
    <property type="entry name" value="P-loop containing nucleoside triphosphate hydrolases"/>
    <property type="match status" value="1"/>
</dbReference>
<sequence length="826" mass="92718">MQQAGRKESIGRRRLEVGEIKTRPSRPAENSSLSDGVMIKTGRQVTKTLHNGSSAPYVPSAYRLSDRPPASITSSASIVVLSGEKRDCSQMRPHVIGMIPHNATFTGTGPSAGLFPNARDFRIETMNAYEITQNSPFDNSTVLRYLSDRVKKCVPGAMLDSAEREYPPRCDPDTRRRLRNRIVTWVTEENPNRDWRVLWISGPAGVGKSAVAQTIAEEFRALRRLGAAFFFSRPNHLDDPNTLIPTLVYQLAVNHAQYKQILIERLTEDPLILDKNRRAQFKELIIEPFHILTTQYPDTVRDPLLIVIDGLDECCDRAAQRELVGLIGRHGSSKLPLLWMICSRSESHLKTVFSDPDHPIECDRESLDIGDREAQSDSWRILRRGFAEIRKIYADQLEPEWPRYIDLEIIATIASGHLGFVSFVLRFIEDEQYSDPAGQLRVCVRFLKRLPESHGPVNPLHALDLLYYQILSSIAERDLSTAMRIVGMLILYPTQSDLPAQNHANFLELDQATFYRSLQNLHSVLDIPPSSKAFSEPIRIYHASFSDFLTNVAMKSLRWQKHAILAARGNGVYPKLKWARGQNDLGFLLQSLNKYSAEVGWNACCSVRGASALSTLISRLEAFEFNRLQRVPEDFGTFLQWLYRLGPRSNSLVRVLRDDSEALGLIKSPSSEEATLSVEHQVPDLAAYLHTFGYEITGTSSSDPTILRIDLGNDPHTVRIILSVVQTISWTPYSPARSLTTPSTNFISPKPLRSITEPWASPEEKIGPSLGRNESRIRSDKEPPSSLFTSESSSRLGPLTVLTAEGGPIMDSPRPLRTPLAGFDDT</sequence>
<dbReference type="EMBL" id="JANIEX010000559">
    <property type="protein sequence ID" value="KAJ3565574.1"/>
    <property type="molecule type" value="Genomic_DNA"/>
</dbReference>
<feature type="region of interest" description="Disordered" evidence="2">
    <location>
        <begin position="1"/>
        <end position="34"/>
    </location>
</feature>